<evidence type="ECO:0000256" key="3">
    <source>
        <dbReference type="RuleBase" id="RU362073"/>
    </source>
</evidence>
<dbReference type="GO" id="GO:0005576">
    <property type="term" value="C:extracellular region"/>
    <property type="evidence" value="ECO:0007669"/>
    <property type="project" value="UniProtKB-SubCell"/>
</dbReference>
<dbReference type="InterPro" id="IPR001492">
    <property type="entry name" value="Flagellin"/>
</dbReference>
<protein>
    <recommendedName>
        <fullName evidence="3">Flagellin</fullName>
    </recommendedName>
</protein>
<dbReference type="Pfam" id="PF00700">
    <property type="entry name" value="Flagellin_C"/>
    <property type="match status" value="1"/>
</dbReference>
<comment type="caution">
    <text evidence="6">The sequence shown here is derived from an EMBL/GenBank/DDBJ whole genome shotgun (WGS) entry which is preliminary data.</text>
</comment>
<reference evidence="6 7" key="1">
    <citation type="submission" date="2015-11" db="EMBL/GenBank/DDBJ databases">
        <title>Draft genome sequence of Agrobacterium sp. R89-1.</title>
        <authorList>
            <person name="Zahradnik J."/>
            <person name="Kyslikova E."/>
            <person name="Palyzova A."/>
            <person name="Kyslik P."/>
        </authorList>
    </citation>
    <scope>NUCLEOTIDE SEQUENCE [LARGE SCALE GENOMIC DNA]</scope>
    <source>
        <strain evidence="6 7">R89-1</strain>
    </source>
</reference>
<dbReference type="SUPFAM" id="SSF64518">
    <property type="entry name" value="Phase 1 flagellin"/>
    <property type="match status" value="1"/>
</dbReference>
<evidence type="ECO:0000259" key="4">
    <source>
        <dbReference type="Pfam" id="PF00669"/>
    </source>
</evidence>
<evidence type="ECO:0000313" key="6">
    <source>
        <dbReference type="EMBL" id="KXG84677.1"/>
    </source>
</evidence>
<sequence length="332" mass="35037">MSYYSPPDAGTMTKIISSGSVQSALQTLLFSNDTLSKTQERVTSGYKIASAADNSGYWSTATNLKSDASVLTSVGDALNLGASKADTAYEAVTSLIGVVDQIMTQLTTAYEPGADRSQINGAISALKNNLQSVSQAASFSGDNWLYNTAEQLPATKSVPFAFHKDASGGISLQHLTVDTAQTTMVDTSDASRGLLTGAVDASARDGDTAAPARDYYLLNAGSATGVTGTEIAVSDTTTKDELDDMVYVVSQLSKKLNELGGSIGTMSNRMDQQTTFVSSLKDSMDKSVSRLVDADMEEESTKLTAYKTQRDLAVEVVSLANNHRKSLATLFS</sequence>
<comment type="function">
    <text evidence="3">Flagellin is the subunit protein which polymerizes to form the filaments of bacterial flagella.</text>
</comment>
<evidence type="ECO:0000259" key="5">
    <source>
        <dbReference type="Pfam" id="PF00700"/>
    </source>
</evidence>
<evidence type="ECO:0000256" key="1">
    <source>
        <dbReference type="ARBA" id="ARBA00005709"/>
    </source>
</evidence>
<dbReference type="InterPro" id="IPR001029">
    <property type="entry name" value="Flagellin_N"/>
</dbReference>
<proteinExistence type="inferred from homology"/>
<dbReference type="Proteomes" id="UP000070498">
    <property type="component" value="Unassembled WGS sequence"/>
</dbReference>
<dbReference type="Gene3D" id="1.20.1330.10">
    <property type="entry name" value="f41 fragment of flagellin, N-terminal domain"/>
    <property type="match status" value="1"/>
</dbReference>
<keyword evidence="2 3" id="KW-0975">Bacterial flagellum</keyword>
<dbReference type="PANTHER" id="PTHR42792:SF2">
    <property type="entry name" value="FLAGELLIN"/>
    <property type="match status" value="1"/>
</dbReference>
<organism evidence="6 7">
    <name type="scientific">Agrobacterium bohemicum</name>
    <dbReference type="NCBI Taxonomy" id="2052828"/>
    <lineage>
        <taxon>Bacteria</taxon>
        <taxon>Pseudomonadati</taxon>
        <taxon>Pseudomonadota</taxon>
        <taxon>Alphaproteobacteria</taxon>
        <taxon>Hyphomicrobiales</taxon>
        <taxon>Rhizobiaceae</taxon>
        <taxon>Rhizobium/Agrobacterium group</taxon>
        <taxon>Agrobacterium</taxon>
    </lineage>
</organism>
<dbReference type="EMBL" id="LNUW01000036">
    <property type="protein sequence ID" value="KXG84677.1"/>
    <property type="molecule type" value="Genomic_DNA"/>
</dbReference>
<feature type="domain" description="Flagellin N-terminal" evidence="4">
    <location>
        <begin position="22"/>
        <end position="148"/>
    </location>
</feature>
<dbReference type="STRING" id="2052828.ATO67_11540"/>
<evidence type="ECO:0000313" key="7">
    <source>
        <dbReference type="Proteomes" id="UP000070498"/>
    </source>
</evidence>
<dbReference type="Pfam" id="PF00669">
    <property type="entry name" value="Flagellin_N"/>
    <property type="match status" value="1"/>
</dbReference>
<name>A0A135NZS5_9HYPH</name>
<dbReference type="PANTHER" id="PTHR42792">
    <property type="entry name" value="FLAGELLIN"/>
    <property type="match status" value="1"/>
</dbReference>
<feature type="domain" description="Flagellin C-terminal" evidence="5">
    <location>
        <begin position="248"/>
        <end position="330"/>
    </location>
</feature>
<dbReference type="InterPro" id="IPR046358">
    <property type="entry name" value="Flagellin_C"/>
</dbReference>
<keyword evidence="3" id="KW-0964">Secreted</keyword>
<comment type="similarity">
    <text evidence="1 3">Belongs to the bacterial flagellin family.</text>
</comment>
<keyword evidence="7" id="KW-1185">Reference proteome</keyword>
<dbReference type="GO" id="GO:0009288">
    <property type="term" value="C:bacterial-type flagellum"/>
    <property type="evidence" value="ECO:0007669"/>
    <property type="project" value="UniProtKB-SubCell"/>
</dbReference>
<comment type="subcellular location">
    <subcellularLocation>
        <location evidence="3">Secreted</location>
    </subcellularLocation>
    <subcellularLocation>
        <location evidence="3">Bacterial flagellum</location>
    </subcellularLocation>
</comment>
<accession>A0A135NZS5</accession>
<dbReference type="GO" id="GO:0005198">
    <property type="term" value="F:structural molecule activity"/>
    <property type="evidence" value="ECO:0007669"/>
    <property type="project" value="UniProtKB-UniRule"/>
</dbReference>
<gene>
    <name evidence="6" type="ORF">ATO67_11540</name>
</gene>
<evidence type="ECO:0000256" key="2">
    <source>
        <dbReference type="ARBA" id="ARBA00023143"/>
    </source>
</evidence>
<dbReference type="AlphaFoldDB" id="A0A135NZS5"/>